<dbReference type="Proteomes" id="UP000197138">
    <property type="component" value="Unassembled WGS sequence"/>
</dbReference>
<dbReference type="EMBL" id="MTKT01002507">
    <property type="protein sequence ID" value="OWM77857.1"/>
    <property type="molecule type" value="Genomic_DNA"/>
</dbReference>
<evidence type="ECO:0000313" key="3">
    <source>
        <dbReference type="Proteomes" id="UP000197138"/>
    </source>
</evidence>
<comment type="caution">
    <text evidence="2">The sequence shown here is derived from an EMBL/GenBank/DDBJ whole genome shotgun (WGS) entry which is preliminary data.</text>
</comment>
<reference evidence="3" key="1">
    <citation type="journal article" date="2017" name="Plant J.">
        <title>The pomegranate (Punica granatum L.) genome and the genomics of punicalagin biosynthesis.</title>
        <authorList>
            <person name="Qin G."/>
            <person name="Xu C."/>
            <person name="Ming R."/>
            <person name="Tang H."/>
            <person name="Guyot R."/>
            <person name="Kramer E.M."/>
            <person name="Hu Y."/>
            <person name="Yi X."/>
            <person name="Qi Y."/>
            <person name="Xu X."/>
            <person name="Gao Z."/>
            <person name="Pan H."/>
            <person name="Jian J."/>
            <person name="Tian Y."/>
            <person name="Yue Z."/>
            <person name="Xu Y."/>
        </authorList>
    </citation>
    <scope>NUCLEOTIDE SEQUENCE [LARGE SCALE GENOMIC DNA]</scope>
    <source>
        <strain evidence="3">cv. Dabenzi</strain>
    </source>
</reference>
<dbReference type="AlphaFoldDB" id="A0A218WYI2"/>
<feature type="region of interest" description="Disordered" evidence="1">
    <location>
        <begin position="44"/>
        <end position="64"/>
    </location>
</feature>
<proteinExistence type="predicted"/>
<accession>A0A218WYI2</accession>
<organism evidence="2 3">
    <name type="scientific">Punica granatum</name>
    <name type="common">Pomegranate</name>
    <dbReference type="NCBI Taxonomy" id="22663"/>
    <lineage>
        <taxon>Eukaryota</taxon>
        <taxon>Viridiplantae</taxon>
        <taxon>Streptophyta</taxon>
        <taxon>Embryophyta</taxon>
        <taxon>Tracheophyta</taxon>
        <taxon>Spermatophyta</taxon>
        <taxon>Magnoliopsida</taxon>
        <taxon>eudicotyledons</taxon>
        <taxon>Gunneridae</taxon>
        <taxon>Pentapetalae</taxon>
        <taxon>rosids</taxon>
        <taxon>malvids</taxon>
        <taxon>Myrtales</taxon>
        <taxon>Lythraceae</taxon>
        <taxon>Punica</taxon>
    </lineage>
</organism>
<feature type="region of interest" description="Disordered" evidence="1">
    <location>
        <begin position="1"/>
        <end position="27"/>
    </location>
</feature>
<protein>
    <submittedName>
        <fullName evidence="2">Uncharacterized protein</fullName>
    </submittedName>
</protein>
<name>A0A218WYI2_PUNGR</name>
<evidence type="ECO:0000313" key="2">
    <source>
        <dbReference type="EMBL" id="OWM77857.1"/>
    </source>
</evidence>
<sequence>MDKEPEPEVESQEPELQSSGPLSANAAKTVDACEADKSAYSPMESGALALPQPTGSSSRKPEGNYLGSSSFYSIYYLRLFRFLFKRAVRLLTKSIAILRFM</sequence>
<gene>
    <name evidence="2" type="ORF">CDL15_Pgr018424</name>
</gene>
<evidence type="ECO:0000256" key="1">
    <source>
        <dbReference type="SAM" id="MobiDB-lite"/>
    </source>
</evidence>